<sequence length="118" mass="13587">MDMTTLDFQQARIKQVLFKSRLRSTLYGVREADPNLFAIRQSPLGEWLYTVVKPRYGSLPAVLRLEQEVQRMLDTGRALVQQQQRGQLEESRSGMERIDAHATRIEALLQELEQSALA</sequence>
<gene>
    <name evidence="1" type="ORF">SAMN06269173_104506</name>
</gene>
<reference evidence="2" key="1">
    <citation type="submission" date="2017-06" db="EMBL/GenBank/DDBJ databases">
        <authorList>
            <person name="Varghese N."/>
            <person name="Submissions S."/>
        </authorList>
    </citation>
    <scope>NUCLEOTIDE SEQUENCE [LARGE SCALE GENOMIC DNA]</scope>
    <source>
        <strain evidence="2">DSM 28041</strain>
    </source>
</reference>
<dbReference type="AlphaFoldDB" id="A0A238Y018"/>
<protein>
    <recommendedName>
        <fullName evidence="3">Chemoreceptor zinc-binding domain-containing protein</fullName>
    </recommendedName>
</protein>
<dbReference type="Gene3D" id="1.20.120.30">
    <property type="entry name" value="Aspartate receptor, ligand-binding domain"/>
    <property type="match status" value="1"/>
</dbReference>
<dbReference type="Proteomes" id="UP000198310">
    <property type="component" value="Unassembled WGS sequence"/>
</dbReference>
<keyword evidence="2" id="KW-1185">Reference proteome</keyword>
<name>A0A238Y018_9BACT</name>
<proteinExistence type="predicted"/>
<evidence type="ECO:0000313" key="2">
    <source>
        <dbReference type="Proteomes" id="UP000198310"/>
    </source>
</evidence>
<dbReference type="RefSeq" id="WP_143437128.1">
    <property type="nucleotide sequence ID" value="NZ_FZNS01000004.1"/>
</dbReference>
<dbReference type="EMBL" id="FZNS01000004">
    <property type="protein sequence ID" value="SNR64101.1"/>
    <property type="molecule type" value="Genomic_DNA"/>
</dbReference>
<organism evidence="1 2">
    <name type="scientific">Hymenobacter mucosus</name>
    <dbReference type="NCBI Taxonomy" id="1411120"/>
    <lineage>
        <taxon>Bacteria</taxon>
        <taxon>Pseudomonadati</taxon>
        <taxon>Bacteroidota</taxon>
        <taxon>Cytophagia</taxon>
        <taxon>Cytophagales</taxon>
        <taxon>Hymenobacteraceae</taxon>
        <taxon>Hymenobacter</taxon>
    </lineage>
</organism>
<evidence type="ECO:0008006" key="3">
    <source>
        <dbReference type="Google" id="ProtNLM"/>
    </source>
</evidence>
<accession>A0A238Y018</accession>
<evidence type="ECO:0000313" key="1">
    <source>
        <dbReference type="EMBL" id="SNR64101.1"/>
    </source>
</evidence>